<comment type="cofactor">
    <cofactor evidence="6">
        <name>[2Fe-2S] cluster</name>
        <dbReference type="ChEBI" id="CHEBI:190135"/>
    </cofactor>
</comment>
<dbReference type="InterPro" id="IPR018298">
    <property type="entry name" value="Adrenodoxin_Fe-S_BS"/>
</dbReference>
<evidence type="ECO:0000256" key="6">
    <source>
        <dbReference type="ARBA" id="ARBA00034078"/>
    </source>
</evidence>
<evidence type="ECO:0000259" key="7">
    <source>
        <dbReference type="PROSITE" id="PS51085"/>
    </source>
</evidence>
<dbReference type="EMBL" id="QNRT01000004">
    <property type="protein sequence ID" value="RBP49089.1"/>
    <property type="molecule type" value="Genomic_DNA"/>
</dbReference>
<protein>
    <submittedName>
        <fullName evidence="8">2Fe-2S ferredoxin</fullName>
    </submittedName>
</protein>
<dbReference type="GO" id="GO:0140647">
    <property type="term" value="P:P450-containing electron transport chain"/>
    <property type="evidence" value="ECO:0007669"/>
    <property type="project" value="InterPro"/>
</dbReference>
<evidence type="ECO:0000256" key="4">
    <source>
        <dbReference type="ARBA" id="ARBA00023004"/>
    </source>
</evidence>
<dbReference type="InParanoid" id="A0A395JHM9"/>
<dbReference type="Pfam" id="PF00111">
    <property type="entry name" value="Fer2"/>
    <property type="match status" value="1"/>
</dbReference>
<evidence type="ECO:0000256" key="5">
    <source>
        <dbReference type="ARBA" id="ARBA00023014"/>
    </source>
</evidence>
<dbReference type="PROSITE" id="PS00814">
    <property type="entry name" value="ADX"/>
    <property type="match status" value="1"/>
</dbReference>
<keyword evidence="4" id="KW-0408">Iron</keyword>
<keyword evidence="9" id="KW-1185">Reference proteome</keyword>
<sequence length="106" mass="11812">MSKILVTDLHGETRQVEIKSGWSLMEVLRDEGYDDILAMCGGSCSCATCHVHVQNGGEFDLPPIEEDEEMLIIDSDAYHPERSRLSCQIELDDELDGLEVTLVSLD</sequence>
<dbReference type="PANTHER" id="PTHR23426:SF65">
    <property type="entry name" value="FERREDOXIN-2, MITOCHONDRIAL"/>
    <property type="match status" value="1"/>
</dbReference>
<evidence type="ECO:0000313" key="8">
    <source>
        <dbReference type="EMBL" id="RBP49089.1"/>
    </source>
</evidence>
<keyword evidence="5" id="KW-0411">Iron-sulfur</keyword>
<dbReference type="Gene3D" id="3.10.20.30">
    <property type="match status" value="1"/>
</dbReference>
<keyword evidence="2" id="KW-0001">2Fe-2S</keyword>
<dbReference type="GO" id="GO:0009055">
    <property type="term" value="F:electron transfer activity"/>
    <property type="evidence" value="ECO:0007669"/>
    <property type="project" value="TreeGrafter"/>
</dbReference>
<dbReference type="InterPro" id="IPR001041">
    <property type="entry name" value="2Fe-2S_ferredoxin-type"/>
</dbReference>
<organism evidence="8 9">
    <name type="scientific">Arenicella xantha</name>
    <dbReference type="NCBI Taxonomy" id="644221"/>
    <lineage>
        <taxon>Bacteria</taxon>
        <taxon>Pseudomonadati</taxon>
        <taxon>Pseudomonadota</taxon>
        <taxon>Gammaproteobacteria</taxon>
        <taxon>Arenicellales</taxon>
        <taxon>Arenicellaceae</taxon>
        <taxon>Arenicella</taxon>
    </lineage>
</organism>
<evidence type="ECO:0000256" key="3">
    <source>
        <dbReference type="ARBA" id="ARBA00022723"/>
    </source>
</evidence>
<dbReference type="InterPro" id="IPR001055">
    <property type="entry name" value="Adrenodoxin-like"/>
</dbReference>
<dbReference type="RefSeq" id="WP_113954961.1">
    <property type="nucleotide sequence ID" value="NZ_QNRT01000004.1"/>
</dbReference>
<dbReference type="InterPro" id="IPR012675">
    <property type="entry name" value="Beta-grasp_dom_sf"/>
</dbReference>
<proteinExistence type="inferred from homology"/>
<dbReference type="AlphaFoldDB" id="A0A395JHM9"/>
<dbReference type="OrthoDB" id="9799640at2"/>
<dbReference type="Proteomes" id="UP000253083">
    <property type="component" value="Unassembled WGS sequence"/>
</dbReference>
<dbReference type="PROSITE" id="PS51085">
    <property type="entry name" value="2FE2S_FER_2"/>
    <property type="match status" value="1"/>
</dbReference>
<evidence type="ECO:0000313" key="9">
    <source>
        <dbReference type="Proteomes" id="UP000253083"/>
    </source>
</evidence>
<dbReference type="PANTHER" id="PTHR23426">
    <property type="entry name" value="FERREDOXIN/ADRENODOXIN"/>
    <property type="match status" value="1"/>
</dbReference>
<gene>
    <name evidence="8" type="ORF">DFR28_10415</name>
</gene>
<accession>A0A395JHM9</accession>
<comment type="similarity">
    <text evidence="1">Belongs to the adrenodoxin/putidaredoxin family.</text>
</comment>
<feature type="domain" description="2Fe-2S ferredoxin-type" evidence="7">
    <location>
        <begin position="2"/>
        <end position="106"/>
    </location>
</feature>
<reference evidence="8 9" key="1">
    <citation type="submission" date="2018-06" db="EMBL/GenBank/DDBJ databases">
        <title>Genomic Encyclopedia of Type Strains, Phase IV (KMG-IV): sequencing the most valuable type-strain genomes for metagenomic binning, comparative biology and taxonomic classification.</title>
        <authorList>
            <person name="Goeker M."/>
        </authorList>
    </citation>
    <scope>NUCLEOTIDE SEQUENCE [LARGE SCALE GENOMIC DNA]</scope>
    <source>
        <strain evidence="8 9">DSM 24032</strain>
    </source>
</reference>
<dbReference type="GO" id="GO:0051537">
    <property type="term" value="F:2 iron, 2 sulfur cluster binding"/>
    <property type="evidence" value="ECO:0007669"/>
    <property type="project" value="UniProtKB-KW"/>
</dbReference>
<evidence type="ECO:0000256" key="2">
    <source>
        <dbReference type="ARBA" id="ARBA00022714"/>
    </source>
</evidence>
<comment type="caution">
    <text evidence="8">The sequence shown here is derived from an EMBL/GenBank/DDBJ whole genome shotgun (WGS) entry which is preliminary data.</text>
</comment>
<evidence type="ECO:0000256" key="1">
    <source>
        <dbReference type="ARBA" id="ARBA00010914"/>
    </source>
</evidence>
<keyword evidence="3" id="KW-0479">Metal-binding</keyword>
<dbReference type="InterPro" id="IPR036010">
    <property type="entry name" value="2Fe-2S_ferredoxin-like_sf"/>
</dbReference>
<name>A0A395JHM9_9GAMM</name>
<dbReference type="CDD" id="cd00207">
    <property type="entry name" value="fer2"/>
    <property type="match status" value="1"/>
</dbReference>
<dbReference type="GO" id="GO:0046872">
    <property type="term" value="F:metal ion binding"/>
    <property type="evidence" value="ECO:0007669"/>
    <property type="project" value="UniProtKB-KW"/>
</dbReference>
<dbReference type="SUPFAM" id="SSF54292">
    <property type="entry name" value="2Fe-2S ferredoxin-like"/>
    <property type="match status" value="1"/>
</dbReference>